<protein>
    <submittedName>
        <fullName evidence="1">Uncharacterized protein</fullName>
    </submittedName>
</protein>
<accession>A0A699Q8J3</accession>
<sequence length="60" mass="6626">QISADDQPDGDPAFRQARQVVGGAIGHESDEDHCRDEQRVAPRARMLVNIASEAQPRDEN</sequence>
<evidence type="ECO:0000313" key="1">
    <source>
        <dbReference type="EMBL" id="GFC63073.1"/>
    </source>
</evidence>
<name>A0A699Q8J3_TANCI</name>
<organism evidence="1">
    <name type="scientific">Tanacetum cinerariifolium</name>
    <name type="common">Dalmatian daisy</name>
    <name type="synonym">Chrysanthemum cinerariifolium</name>
    <dbReference type="NCBI Taxonomy" id="118510"/>
    <lineage>
        <taxon>Eukaryota</taxon>
        <taxon>Viridiplantae</taxon>
        <taxon>Streptophyta</taxon>
        <taxon>Embryophyta</taxon>
        <taxon>Tracheophyta</taxon>
        <taxon>Spermatophyta</taxon>
        <taxon>Magnoliopsida</taxon>
        <taxon>eudicotyledons</taxon>
        <taxon>Gunneridae</taxon>
        <taxon>Pentapetalae</taxon>
        <taxon>asterids</taxon>
        <taxon>campanulids</taxon>
        <taxon>Asterales</taxon>
        <taxon>Asteraceae</taxon>
        <taxon>Asteroideae</taxon>
        <taxon>Anthemideae</taxon>
        <taxon>Anthemidinae</taxon>
        <taxon>Tanacetum</taxon>
    </lineage>
</organism>
<gene>
    <name evidence="1" type="ORF">Tci_835043</name>
</gene>
<dbReference type="AlphaFoldDB" id="A0A699Q8J3"/>
<reference evidence="1" key="1">
    <citation type="journal article" date="2019" name="Sci. Rep.">
        <title>Draft genome of Tanacetum cinerariifolium, the natural source of mosquito coil.</title>
        <authorList>
            <person name="Yamashiro T."/>
            <person name="Shiraishi A."/>
            <person name="Satake H."/>
            <person name="Nakayama K."/>
        </authorList>
    </citation>
    <scope>NUCLEOTIDE SEQUENCE</scope>
</reference>
<comment type="caution">
    <text evidence="1">The sequence shown here is derived from an EMBL/GenBank/DDBJ whole genome shotgun (WGS) entry which is preliminary data.</text>
</comment>
<proteinExistence type="predicted"/>
<feature type="non-terminal residue" evidence="1">
    <location>
        <position position="1"/>
    </location>
</feature>
<dbReference type="EMBL" id="BKCJ010996441">
    <property type="protein sequence ID" value="GFC63073.1"/>
    <property type="molecule type" value="Genomic_DNA"/>
</dbReference>